<evidence type="ECO:0000313" key="3">
    <source>
        <dbReference type="Proteomes" id="UP000592181"/>
    </source>
</evidence>
<evidence type="ECO:0000313" key="2">
    <source>
        <dbReference type="EMBL" id="NYG37043.1"/>
    </source>
</evidence>
<evidence type="ECO:0000259" key="1">
    <source>
        <dbReference type="SMART" id="SM00858"/>
    </source>
</evidence>
<dbReference type="AlphaFoldDB" id="A0A852X8F8"/>
<feature type="domain" description="SAF" evidence="1">
    <location>
        <begin position="54"/>
        <end position="115"/>
    </location>
</feature>
<gene>
    <name evidence="2" type="ORF">BJY28_001512</name>
</gene>
<accession>A0A852X8F8</accession>
<dbReference type="CDD" id="cd11614">
    <property type="entry name" value="SAF_CpaB_FlgA_like"/>
    <property type="match status" value="1"/>
</dbReference>
<dbReference type="RefSeq" id="WP_179462472.1">
    <property type="nucleotide sequence ID" value="NZ_JACBZX010000001.1"/>
</dbReference>
<name>A0A852X8F8_9MICO</name>
<keyword evidence="3" id="KW-1185">Reference proteome</keyword>
<dbReference type="Pfam" id="PF08666">
    <property type="entry name" value="SAF"/>
    <property type="match status" value="1"/>
</dbReference>
<protein>
    <submittedName>
        <fullName evidence="2">Flp pilus assembly protein CpaB</fullName>
    </submittedName>
</protein>
<dbReference type="Proteomes" id="UP000592181">
    <property type="component" value="Unassembled WGS sequence"/>
</dbReference>
<dbReference type="InterPro" id="IPR013974">
    <property type="entry name" value="SAF"/>
</dbReference>
<comment type="caution">
    <text evidence="2">The sequence shown here is derived from an EMBL/GenBank/DDBJ whole genome shotgun (WGS) entry which is preliminary data.</text>
</comment>
<reference evidence="2 3" key="1">
    <citation type="submission" date="2020-07" db="EMBL/GenBank/DDBJ databases">
        <title>Sequencing the genomes of 1000 actinobacteria strains.</title>
        <authorList>
            <person name="Klenk H.-P."/>
        </authorList>
    </citation>
    <scope>NUCLEOTIDE SEQUENCE [LARGE SCALE GENOMIC DNA]</scope>
    <source>
        <strain evidence="2 3">DSM 24723</strain>
    </source>
</reference>
<dbReference type="EMBL" id="JACBZX010000001">
    <property type="protein sequence ID" value="NYG37043.1"/>
    <property type="molecule type" value="Genomic_DNA"/>
</dbReference>
<sequence>MARTSLADQLPGLLGPSRRAAWRRVVLRRLLAVVLLLTALQVAVAAARGPASGAKVVVATSDVAAGEPIRAEHLRLTETRGEPVAGALEDPTDLVGSRASVPIRSGEVLTAARGTGAGLLADAEDGDRAVSLPLLGPTDVSPGERVDVYRGGSAEPVVRDALVVAADPPSEDGLAPSTSTPQAVVAVPSADAGSLVEALGEDATTGFVLALRP</sequence>
<dbReference type="SMART" id="SM00858">
    <property type="entry name" value="SAF"/>
    <property type="match status" value="1"/>
</dbReference>
<proteinExistence type="predicted"/>
<organism evidence="2 3">
    <name type="scientific">Janibacter alkaliphilus</name>
    <dbReference type="NCBI Taxonomy" id="1069963"/>
    <lineage>
        <taxon>Bacteria</taxon>
        <taxon>Bacillati</taxon>
        <taxon>Actinomycetota</taxon>
        <taxon>Actinomycetes</taxon>
        <taxon>Micrococcales</taxon>
        <taxon>Intrasporangiaceae</taxon>
        <taxon>Janibacter</taxon>
    </lineage>
</organism>
<dbReference type="Gene3D" id="3.90.1210.10">
    <property type="entry name" value="Antifreeze-like/N-acetylneuraminic acid synthase C-terminal domain"/>
    <property type="match status" value="1"/>
</dbReference>